<sequence length="298" mass="33536">MANNNNNVDFNFAALSSALNGGTRSGEFVEAVKSKQEAFAGEELTELPIDFLDGLSPVVKKRVEVLQEIQDEHDELKEKFFEEKAALEAKYQVLYRPLYTKRYEIVNGITEVEGAANETPAEAELVAMGTTADTAKVEEKGIPSFWLVAMKNNDILAEEVVEEDDPILENAIGTEIDWLNGKCLTEKKVIKEKAKIVSNNAKPINKTETCESFFNFFDPPEIPENHLNIGEEAVEELQKEMEHDYEIGSEIRDRIIPHAVSWFTGEAAVGEFEEEDDEDDDLYDEDSEEDGDDEDDKV</sequence>
<name>A0ACB0J0T2_TRIPR</name>
<comment type="caution">
    <text evidence="1">The sequence shown here is derived from an EMBL/GenBank/DDBJ whole genome shotgun (WGS) entry which is preliminary data.</text>
</comment>
<accession>A0ACB0J0T2</accession>
<keyword evidence="2" id="KW-1185">Reference proteome</keyword>
<reference evidence="1" key="1">
    <citation type="submission" date="2023-10" db="EMBL/GenBank/DDBJ databases">
        <authorList>
            <person name="Rodriguez Cubillos JULIANA M."/>
            <person name="De Vega J."/>
        </authorList>
    </citation>
    <scope>NUCLEOTIDE SEQUENCE</scope>
</reference>
<evidence type="ECO:0000313" key="2">
    <source>
        <dbReference type="Proteomes" id="UP001177021"/>
    </source>
</evidence>
<organism evidence="1 2">
    <name type="scientific">Trifolium pratense</name>
    <name type="common">Red clover</name>
    <dbReference type="NCBI Taxonomy" id="57577"/>
    <lineage>
        <taxon>Eukaryota</taxon>
        <taxon>Viridiplantae</taxon>
        <taxon>Streptophyta</taxon>
        <taxon>Embryophyta</taxon>
        <taxon>Tracheophyta</taxon>
        <taxon>Spermatophyta</taxon>
        <taxon>Magnoliopsida</taxon>
        <taxon>eudicotyledons</taxon>
        <taxon>Gunneridae</taxon>
        <taxon>Pentapetalae</taxon>
        <taxon>rosids</taxon>
        <taxon>fabids</taxon>
        <taxon>Fabales</taxon>
        <taxon>Fabaceae</taxon>
        <taxon>Papilionoideae</taxon>
        <taxon>50 kb inversion clade</taxon>
        <taxon>NPAAA clade</taxon>
        <taxon>Hologalegina</taxon>
        <taxon>IRL clade</taxon>
        <taxon>Trifolieae</taxon>
        <taxon>Trifolium</taxon>
    </lineage>
</organism>
<protein>
    <submittedName>
        <fullName evidence="1">Uncharacterized protein</fullName>
    </submittedName>
</protein>
<proteinExistence type="predicted"/>
<gene>
    <name evidence="1" type="ORF">MILVUS5_LOCUS8291</name>
</gene>
<dbReference type="EMBL" id="CASHSV030000013">
    <property type="protein sequence ID" value="CAJ2638032.1"/>
    <property type="molecule type" value="Genomic_DNA"/>
</dbReference>
<dbReference type="Proteomes" id="UP001177021">
    <property type="component" value="Unassembled WGS sequence"/>
</dbReference>
<evidence type="ECO:0000313" key="1">
    <source>
        <dbReference type="EMBL" id="CAJ2638032.1"/>
    </source>
</evidence>